<accession>A0A151G9W7</accession>
<dbReference type="OrthoDB" id="446132at2759"/>
<gene>
    <name evidence="4" type="ORF">TGPRC2_300650</name>
</gene>
<dbReference type="Proteomes" id="UP000075225">
    <property type="component" value="Unassembled WGS sequence"/>
</dbReference>
<sequence length="465" mass="54196">MKLYKYLYNKYNNNTDLFNTVRLIGGLNINMVNKLIFKQDNFIFLYIFRLNALSILNKFKQPDWCFYELPEFAFDDISYYSIPLNVYTNKNKYKSILSKLGLELKFSENLILDVIFDSVLLLNLTTFFLIKMGLFFLSFFQSIIFYPYLIFSYLGSIVSNTDNFFSTINSIIFNEGSFCFVMKDLNSNINLTTYFRTHSENFAQFERTLIVLSENSKLIYFEGCSAPMFLESQLHIAIVELFIKTKANLKYSTIQNWYRGNQLGEGGLYNFTTKRGFCMDKSFLNWIQIEIGSVITWKYPSTYLIGNKSFSNFFSLAMLSDYQVSDTGTKMLHIGKNTKSFILSKSLSFNFSFYTYRGLVTIFKTALNSYNYTECNSLLIGCNAFTATIPYTIINNFSAYINQEATISKLELDFLFFLLHRGLNLKSTLMILIYGYCYNICSKISFELELEVPLLIVARAQKLFY</sequence>
<reference evidence="5" key="1">
    <citation type="submission" date="2016-03" db="EMBL/GenBank/DDBJ databases">
        <authorList>
            <person name="Sibley D."/>
            <person name="Venepally P."/>
            <person name="Karamycheva S."/>
            <person name="Hadjithomas M."/>
            <person name="Khan A."/>
            <person name="Brunk B."/>
            <person name="Roos D."/>
            <person name="Caler E."/>
            <person name="Lorenzi H."/>
        </authorList>
    </citation>
    <scope>NUCLEOTIDE SEQUENCE [LARGE SCALE GENOMIC DNA]</scope>
    <source>
        <strain evidence="5">TgCatPRC2</strain>
    </source>
</reference>
<comment type="caution">
    <text evidence="4">The sequence shown here is derived from an EMBL/GenBank/DDBJ whole genome shotgun (WGS) entry which is preliminary data.</text>
</comment>
<dbReference type="VEuPathDB" id="ToxoDB:TGPRC2_300650"/>
<keyword evidence="2" id="KW-0812">Transmembrane</keyword>
<evidence type="ECO:0000313" key="4">
    <source>
        <dbReference type="EMBL" id="KYK53899.1"/>
    </source>
</evidence>
<dbReference type="EMBL" id="AHZP02007137">
    <property type="protein sequence ID" value="KYK53899.1"/>
    <property type="molecule type" value="Genomic_DNA"/>
</dbReference>
<evidence type="ECO:0000313" key="5">
    <source>
        <dbReference type="Proteomes" id="UP000075225"/>
    </source>
</evidence>
<dbReference type="NCBIfam" id="TIGR01980">
    <property type="entry name" value="sufB"/>
    <property type="match status" value="1"/>
</dbReference>
<feature type="transmembrane region" description="Helical" evidence="2">
    <location>
        <begin position="136"/>
        <end position="154"/>
    </location>
</feature>
<dbReference type="InterPro" id="IPR010231">
    <property type="entry name" value="SUF_FeS_clus_asmbl_SufB"/>
</dbReference>
<dbReference type="PANTHER" id="PTHR30508:SF1">
    <property type="entry name" value="UPF0051 PROTEIN ABCI8, CHLOROPLASTIC-RELATED"/>
    <property type="match status" value="1"/>
</dbReference>
<dbReference type="AlphaFoldDB" id="A0A151G9W7"/>
<evidence type="ECO:0000259" key="3">
    <source>
        <dbReference type="Pfam" id="PF01458"/>
    </source>
</evidence>
<dbReference type="InterPro" id="IPR037284">
    <property type="entry name" value="SUF_FeS_clus_asmbl_SufBD_sf"/>
</dbReference>
<name>A0A151G9W7_TOXGO</name>
<proteinExistence type="inferred from homology"/>
<dbReference type="PANTHER" id="PTHR30508">
    <property type="entry name" value="FES CLUSTER ASSEMBLY PROTEIN SUF"/>
    <property type="match status" value="1"/>
</dbReference>
<organism evidence="4 5">
    <name type="scientific">Toxoplasma gondii TgCatPRC2</name>
    <dbReference type="NCBI Taxonomy" id="1130821"/>
    <lineage>
        <taxon>Eukaryota</taxon>
        <taxon>Sar</taxon>
        <taxon>Alveolata</taxon>
        <taxon>Apicomplexa</taxon>
        <taxon>Conoidasida</taxon>
        <taxon>Coccidia</taxon>
        <taxon>Eucoccidiorida</taxon>
        <taxon>Eimeriorina</taxon>
        <taxon>Sarcocystidae</taxon>
        <taxon>Toxoplasma</taxon>
    </lineage>
</organism>
<dbReference type="Pfam" id="PF01458">
    <property type="entry name" value="SUFBD_core"/>
    <property type="match status" value="1"/>
</dbReference>
<evidence type="ECO:0000256" key="1">
    <source>
        <dbReference type="ARBA" id="ARBA00043967"/>
    </source>
</evidence>
<dbReference type="InterPro" id="IPR055346">
    <property type="entry name" value="Fe-S_cluster_assembly_SufBD"/>
</dbReference>
<comment type="similarity">
    <text evidence="1">Belongs to the iron-sulfur cluster assembly SufBD family.</text>
</comment>
<protein>
    <submittedName>
        <fullName evidence="4">Putative ycf24 family protein</fullName>
    </submittedName>
</protein>
<dbReference type="GO" id="GO:0016226">
    <property type="term" value="P:iron-sulfur cluster assembly"/>
    <property type="evidence" value="ECO:0007669"/>
    <property type="project" value="InterPro"/>
</dbReference>
<feature type="domain" description="SUF system FeS cluster assembly SufBD core" evidence="3">
    <location>
        <begin position="195"/>
        <end position="435"/>
    </location>
</feature>
<dbReference type="InterPro" id="IPR000825">
    <property type="entry name" value="SUF_FeS_clus_asmbl_SufBD_core"/>
</dbReference>
<keyword evidence="2" id="KW-0472">Membrane</keyword>
<dbReference type="SUPFAM" id="SSF101960">
    <property type="entry name" value="Stabilizer of iron transporter SufD"/>
    <property type="match status" value="1"/>
</dbReference>
<evidence type="ECO:0000256" key="2">
    <source>
        <dbReference type="SAM" id="Phobius"/>
    </source>
</evidence>
<keyword evidence="2" id="KW-1133">Transmembrane helix</keyword>